<dbReference type="Pfam" id="PF00106">
    <property type="entry name" value="adh_short"/>
    <property type="match status" value="1"/>
</dbReference>
<gene>
    <name evidence="4" type="ORF">LAMO00422_LOCUS21996</name>
</gene>
<evidence type="ECO:0000256" key="1">
    <source>
        <dbReference type="ARBA" id="ARBA00006484"/>
    </source>
</evidence>
<reference evidence="4" key="1">
    <citation type="submission" date="2021-01" db="EMBL/GenBank/DDBJ databases">
        <authorList>
            <person name="Corre E."/>
            <person name="Pelletier E."/>
            <person name="Niang G."/>
            <person name="Scheremetjew M."/>
            <person name="Finn R."/>
            <person name="Kale V."/>
            <person name="Holt S."/>
            <person name="Cochrane G."/>
            <person name="Meng A."/>
            <person name="Brown T."/>
            <person name="Cohen L."/>
        </authorList>
    </citation>
    <scope>NUCLEOTIDE SEQUENCE</scope>
    <source>
        <strain evidence="4">CCMP2058</strain>
    </source>
</reference>
<comment type="similarity">
    <text evidence="1 3">Belongs to the short-chain dehydrogenases/reductases (SDR) family.</text>
</comment>
<proteinExistence type="inferred from homology"/>
<dbReference type="GO" id="GO:0016616">
    <property type="term" value="F:oxidoreductase activity, acting on the CH-OH group of donors, NAD or NADP as acceptor"/>
    <property type="evidence" value="ECO:0007669"/>
    <property type="project" value="TreeGrafter"/>
</dbReference>
<accession>A0A7S0DRF1</accession>
<dbReference type="PRINTS" id="PR00080">
    <property type="entry name" value="SDRFAMILY"/>
</dbReference>
<dbReference type="PANTHER" id="PTHR24322">
    <property type="entry name" value="PKSB"/>
    <property type="match status" value="1"/>
</dbReference>
<keyword evidence="2" id="KW-0560">Oxidoreductase</keyword>
<evidence type="ECO:0000313" key="4">
    <source>
        <dbReference type="EMBL" id="CAD8463036.1"/>
    </source>
</evidence>
<dbReference type="SUPFAM" id="SSF51735">
    <property type="entry name" value="NAD(P)-binding Rossmann-fold domains"/>
    <property type="match status" value="1"/>
</dbReference>
<evidence type="ECO:0000256" key="3">
    <source>
        <dbReference type="RuleBase" id="RU000363"/>
    </source>
</evidence>
<dbReference type="PANTHER" id="PTHR24322:SF736">
    <property type="entry name" value="RETINOL DEHYDROGENASE 10"/>
    <property type="match status" value="1"/>
</dbReference>
<name>A0A7S0DRF1_9EUKA</name>
<dbReference type="PRINTS" id="PR00081">
    <property type="entry name" value="GDHRDH"/>
</dbReference>
<dbReference type="Gene3D" id="3.40.50.720">
    <property type="entry name" value="NAD(P)-binding Rossmann-like Domain"/>
    <property type="match status" value="1"/>
</dbReference>
<protein>
    <submittedName>
        <fullName evidence="4">Uncharacterized protein</fullName>
    </submittedName>
</protein>
<organism evidence="4">
    <name type="scientific">Amorphochlora amoebiformis</name>
    <dbReference type="NCBI Taxonomy" id="1561963"/>
    <lineage>
        <taxon>Eukaryota</taxon>
        <taxon>Sar</taxon>
        <taxon>Rhizaria</taxon>
        <taxon>Cercozoa</taxon>
        <taxon>Chlorarachniophyceae</taxon>
        <taxon>Amorphochlora</taxon>
    </lineage>
</organism>
<dbReference type="EMBL" id="HBEM01032222">
    <property type="protein sequence ID" value="CAD8463036.1"/>
    <property type="molecule type" value="Transcribed_RNA"/>
</dbReference>
<dbReference type="InterPro" id="IPR036291">
    <property type="entry name" value="NAD(P)-bd_dom_sf"/>
</dbReference>
<dbReference type="InterPro" id="IPR002347">
    <property type="entry name" value="SDR_fam"/>
</dbReference>
<evidence type="ECO:0000256" key="2">
    <source>
        <dbReference type="ARBA" id="ARBA00023002"/>
    </source>
</evidence>
<dbReference type="AlphaFoldDB" id="A0A7S0DRF1"/>
<sequence length="321" mass="35637">MYLIALISTILAGVLMVLLHKFMIPAFFGNNISLDGKWVMVTGAGRGIGREVCVLLCEVSASLILIDINPDTLERTRQIIEKKISERKSSSRSTQKVLTYTCDVSDFSKIEEVKSSLVDKSVHVDILINNAAIVGEGKELVKSSLEGIHKVFKVNTLGPLCVIKAFLPNMIHRDSGRIINVASAAGRSYACRLSAYCASKAGLIQAHHSLRLELRRKGSNVGTSIVMPWHVSDTPMFHGVRHWWPIRVIFPPLKAKVVAKTIVQLARQEPGRHDVITVPWLLDWFILILHILPISFKDFATELAGGRHGMDTWTAEKKSNT</sequence>